<proteinExistence type="predicted"/>
<dbReference type="Proteomes" id="UP000827092">
    <property type="component" value="Unassembled WGS sequence"/>
</dbReference>
<evidence type="ECO:0000313" key="6">
    <source>
        <dbReference type="Proteomes" id="UP000827092"/>
    </source>
</evidence>
<feature type="compositionally biased region" description="Basic and acidic residues" evidence="3">
    <location>
        <begin position="1"/>
        <end position="10"/>
    </location>
</feature>
<keyword evidence="6" id="KW-1185">Reference proteome</keyword>
<dbReference type="Gene3D" id="6.20.250.40">
    <property type="match status" value="1"/>
</dbReference>
<accession>A0AAV6UT99</accession>
<dbReference type="CDD" id="cd21965">
    <property type="entry name" value="Zn-C2H2_CALCOCO1_TAX1BP1_like"/>
    <property type="match status" value="1"/>
</dbReference>
<feature type="coiled-coil region" evidence="2">
    <location>
        <begin position="578"/>
        <end position="605"/>
    </location>
</feature>
<sequence>MDDSAKPEGVKEEEEFVDSASDSVLSEEWQDLSKSDYAKVIFCNLYHDPDNGEVGCKFQITDNVHEDPCDYVGLFKIGESQCLVSKMLSETECEEDGKLLRCVFAYEDLPSDLQDGFYQFQYITRDQEICGASTPFEVKQAQPKDDSSDEDIVTENAENDFVLVQHILEKKNRMLEQLLEKFRAKNLALSSDVETLLATKSKLCQEKEEIIENLHKEIISLKSDFERKSTMMNFEVAELQDKLKDKEKAASSFERELDVVAKVLNKCQTEKSTLQRDIQMLKEVVKDKESLPTESEQRILLEQLDDQKFMIRALEDSKQLALKEMSDLSESLSKRTKVLNQTRCELATCKGKVKESESIIEKQNQDISVFRERTKDLIECLDDKKDEIKKQQDEISRLNEEIKGLVKLLERTEARVRKSEKSVASRLQQQSDIAEEDVKQLLFNAFTEAEKYLALVDKIVEKVDFTDVSQEKAFYELKIMFFVLLGKMKKPTEGSNCKGNSSKKPQCLKEKQKKTASRTLPSCEGQTTGNSSCYSKVNNVFRLQRETSISTQNKEVQVCDELSASEADPASSSSFSQIEDFEDQLNELKAQVYTLNQEIAKKETVIEFISSEKVNLLKSELLLQETVREHAARITEAAELYKKQFVEIEKLKKKLRHTQRHSSKASTSKVIGYESSSTAEDVSPLRMVEKAPPTKRPRKTSLKSAEKTVSLKVGDRQPPMLKVLLRSYTKKAEKVASLKTKKSAKPQEKNLAFETAQGSNADEKVLSSQEIGTTSGSETISDFNQPATLNKLSFATLSKMVKDKRSENKSSVTEKPVPLRSISDSDTGEHVLRNSVLLAEGDKKQNVVASPSSIDVASEEDNCKQETVDKSPCYQPLYPKLDEVTPHSHPENPDLGTVQLLLNEEIARVKPSSSLCSEIDEEEESYDIPCVLCNKHFAVTTLSNVQLMDHLENEHQISMCPVCGQLFEPAVPKKYLEIHVNKHFQ</sequence>
<dbReference type="PANTHER" id="PTHR31915:SF6">
    <property type="entry name" value="SKICH DOMAIN-CONTAINING PROTEIN"/>
    <property type="match status" value="1"/>
</dbReference>
<comment type="caution">
    <text evidence="5">The sequence shown here is derived from an EMBL/GenBank/DDBJ whole genome shotgun (WGS) entry which is preliminary data.</text>
</comment>
<name>A0AAV6UT99_9ARAC</name>
<feature type="coiled-coil region" evidence="2">
    <location>
        <begin position="165"/>
        <end position="284"/>
    </location>
</feature>
<evidence type="ECO:0000313" key="5">
    <source>
        <dbReference type="EMBL" id="KAG8187710.1"/>
    </source>
</evidence>
<reference evidence="5 6" key="1">
    <citation type="journal article" date="2022" name="Nat. Ecol. Evol.">
        <title>A masculinizing supergene underlies an exaggerated male reproductive morph in a spider.</title>
        <authorList>
            <person name="Hendrickx F."/>
            <person name="De Corte Z."/>
            <person name="Sonet G."/>
            <person name="Van Belleghem S.M."/>
            <person name="Kostlbacher S."/>
            <person name="Vangestel C."/>
        </authorList>
    </citation>
    <scope>NUCLEOTIDE SEQUENCE [LARGE SCALE GENOMIC DNA]</scope>
    <source>
        <strain evidence="5">W744_W776</strain>
    </source>
</reference>
<feature type="region of interest" description="Disordered" evidence="3">
    <location>
        <begin position="492"/>
        <end position="513"/>
    </location>
</feature>
<protein>
    <recommendedName>
        <fullName evidence="4">SKICH domain-containing protein</fullName>
    </recommendedName>
</protein>
<dbReference type="InterPro" id="IPR041611">
    <property type="entry name" value="SKICH"/>
</dbReference>
<dbReference type="Gene3D" id="2.60.40.2840">
    <property type="match status" value="1"/>
</dbReference>
<keyword evidence="1 2" id="KW-0175">Coiled coil</keyword>
<evidence type="ECO:0000256" key="2">
    <source>
        <dbReference type="SAM" id="Coils"/>
    </source>
</evidence>
<feature type="region of interest" description="Disordered" evidence="3">
    <location>
        <begin position="1"/>
        <end position="22"/>
    </location>
</feature>
<evidence type="ECO:0000256" key="3">
    <source>
        <dbReference type="SAM" id="MobiDB-lite"/>
    </source>
</evidence>
<feature type="region of interest" description="Disordered" evidence="3">
    <location>
        <begin position="801"/>
        <end position="826"/>
    </location>
</feature>
<evidence type="ECO:0000256" key="1">
    <source>
        <dbReference type="ARBA" id="ARBA00023054"/>
    </source>
</evidence>
<feature type="compositionally biased region" description="Polar residues" evidence="3">
    <location>
        <begin position="756"/>
        <end position="783"/>
    </location>
</feature>
<dbReference type="InterPro" id="IPR051002">
    <property type="entry name" value="UBA_autophagy_assoc_protein"/>
</dbReference>
<gene>
    <name evidence="5" type="ORF">JTE90_000176</name>
</gene>
<dbReference type="Pfam" id="PF17751">
    <property type="entry name" value="SKICH"/>
    <property type="match status" value="1"/>
</dbReference>
<organism evidence="5 6">
    <name type="scientific">Oedothorax gibbosus</name>
    <dbReference type="NCBI Taxonomy" id="931172"/>
    <lineage>
        <taxon>Eukaryota</taxon>
        <taxon>Metazoa</taxon>
        <taxon>Ecdysozoa</taxon>
        <taxon>Arthropoda</taxon>
        <taxon>Chelicerata</taxon>
        <taxon>Arachnida</taxon>
        <taxon>Araneae</taxon>
        <taxon>Araneomorphae</taxon>
        <taxon>Entelegynae</taxon>
        <taxon>Araneoidea</taxon>
        <taxon>Linyphiidae</taxon>
        <taxon>Erigoninae</taxon>
        <taxon>Oedothorax</taxon>
    </lineage>
</organism>
<dbReference type="AlphaFoldDB" id="A0AAV6UT99"/>
<dbReference type="PANTHER" id="PTHR31915">
    <property type="entry name" value="SKICH DOMAIN-CONTAINING PROTEIN"/>
    <property type="match status" value="1"/>
</dbReference>
<feature type="compositionally biased region" description="Polar residues" evidence="3">
    <location>
        <begin position="493"/>
        <end position="502"/>
    </location>
</feature>
<evidence type="ECO:0000259" key="4">
    <source>
        <dbReference type="Pfam" id="PF17751"/>
    </source>
</evidence>
<feature type="domain" description="SKICH" evidence="4">
    <location>
        <begin position="50"/>
        <end position="137"/>
    </location>
</feature>
<feature type="region of interest" description="Disordered" evidence="3">
    <location>
        <begin position="739"/>
        <end position="783"/>
    </location>
</feature>
<feature type="coiled-coil region" evidence="2">
    <location>
        <begin position="371"/>
        <end position="415"/>
    </location>
</feature>
<dbReference type="EMBL" id="JAFNEN010000262">
    <property type="protein sequence ID" value="KAG8187710.1"/>
    <property type="molecule type" value="Genomic_DNA"/>
</dbReference>